<name>A0ABD0NGC7_CIRMR</name>
<dbReference type="Pfam" id="PF07686">
    <property type="entry name" value="V-set"/>
    <property type="match status" value="1"/>
</dbReference>
<proteinExistence type="predicted"/>
<organism evidence="2 3">
    <name type="scientific">Cirrhinus mrigala</name>
    <name type="common">Mrigala</name>
    <dbReference type="NCBI Taxonomy" id="683832"/>
    <lineage>
        <taxon>Eukaryota</taxon>
        <taxon>Metazoa</taxon>
        <taxon>Chordata</taxon>
        <taxon>Craniata</taxon>
        <taxon>Vertebrata</taxon>
        <taxon>Euteleostomi</taxon>
        <taxon>Actinopterygii</taxon>
        <taxon>Neopterygii</taxon>
        <taxon>Teleostei</taxon>
        <taxon>Ostariophysi</taxon>
        <taxon>Cypriniformes</taxon>
        <taxon>Cyprinidae</taxon>
        <taxon>Labeoninae</taxon>
        <taxon>Labeonini</taxon>
        <taxon>Cirrhinus</taxon>
    </lineage>
</organism>
<dbReference type="InterPro" id="IPR003599">
    <property type="entry name" value="Ig_sub"/>
</dbReference>
<dbReference type="Gene3D" id="2.60.40.10">
    <property type="entry name" value="Immunoglobulins"/>
    <property type="match status" value="1"/>
</dbReference>
<feature type="non-terminal residue" evidence="2">
    <location>
        <position position="1"/>
    </location>
</feature>
<evidence type="ECO:0000313" key="2">
    <source>
        <dbReference type="EMBL" id="KAL0161042.1"/>
    </source>
</evidence>
<dbReference type="EMBL" id="JAMKFB020000022">
    <property type="protein sequence ID" value="KAL0161042.1"/>
    <property type="molecule type" value="Genomic_DNA"/>
</dbReference>
<dbReference type="InterPro" id="IPR013106">
    <property type="entry name" value="Ig_V-set"/>
</dbReference>
<dbReference type="PANTHER" id="PTHR21063">
    <property type="entry name" value="LFA-3"/>
    <property type="match status" value="1"/>
</dbReference>
<sequence>VYVADEVKSVLVMEGDSVTLNPCLNQTQRFTMIQWQFGDISAVIAEIYVNETSYPNDEGFRDRLELNQTGSLTIKNMRTTDSGLYILEVHHNSTASYMTFSITVY</sequence>
<dbReference type="SMART" id="SM00409">
    <property type="entry name" value="IG"/>
    <property type="match status" value="1"/>
</dbReference>
<dbReference type="InterPro" id="IPR036179">
    <property type="entry name" value="Ig-like_dom_sf"/>
</dbReference>
<dbReference type="PANTHER" id="PTHR21063:SF4">
    <property type="entry name" value="CD48 ANTIGEN-RELATED"/>
    <property type="match status" value="1"/>
</dbReference>
<evidence type="ECO:0000259" key="1">
    <source>
        <dbReference type="SMART" id="SM00409"/>
    </source>
</evidence>
<dbReference type="AlphaFoldDB" id="A0ABD0NGC7"/>
<keyword evidence="3" id="KW-1185">Reference proteome</keyword>
<feature type="non-terminal residue" evidence="2">
    <location>
        <position position="105"/>
    </location>
</feature>
<reference evidence="2 3" key="1">
    <citation type="submission" date="2024-05" db="EMBL/GenBank/DDBJ databases">
        <title>Genome sequencing and assembly of Indian major carp, Cirrhinus mrigala (Hamilton, 1822).</title>
        <authorList>
            <person name="Mohindra V."/>
            <person name="Chowdhury L.M."/>
            <person name="Lal K."/>
            <person name="Jena J.K."/>
        </authorList>
    </citation>
    <scope>NUCLEOTIDE SEQUENCE [LARGE SCALE GENOMIC DNA]</scope>
    <source>
        <strain evidence="2">CM1030</strain>
        <tissue evidence="2">Blood</tissue>
    </source>
</reference>
<dbReference type="InterPro" id="IPR013783">
    <property type="entry name" value="Ig-like_fold"/>
</dbReference>
<feature type="domain" description="Immunoglobulin" evidence="1">
    <location>
        <begin position="7"/>
        <end position="105"/>
    </location>
</feature>
<dbReference type="SUPFAM" id="SSF48726">
    <property type="entry name" value="Immunoglobulin"/>
    <property type="match status" value="1"/>
</dbReference>
<gene>
    <name evidence="2" type="ORF">M9458_044767</name>
</gene>
<accession>A0ABD0NGC7</accession>
<evidence type="ECO:0000313" key="3">
    <source>
        <dbReference type="Proteomes" id="UP001529510"/>
    </source>
</evidence>
<dbReference type="Proteomes" id="UP001529510">
    <property type="component" value="Unassembled WGS sequence"/>
</dbReference>
<protein>
    <recommendedName>
        <fullName evidence="1">Immunoglobulin domain-containing protein</fullName>
    </recommendedName>
</protein>
<comment type="caution">
    <text evidence="2">The sequence shown here is derived from an EMBL/GenBank/DDBJ whole genome shotgun (WGS) entry which is preliminary data.</text>
</comment>